<keyword evidence="1" id="KW-1185">Reference proteome</keyword>
<evidence type="ECO:0000313" key="4">
    <source>
        <dbReference type="RefSeq" id="XP_035827529.1"/>
    </source>
</evidence>
<evidence type="ECO:0000313" key="5">
    <source>
        <dbReference type="RefSeq" id="XP_035827530.1"/>
    </source>
</evidence>
<proteinExistence type="predicted"/>
<gene>
    <name evidence="2 3 4 5" type="primary">LOC101851818</name>
</gene>
<reference evidence="2 3" key="1">
    <citation type="submission" date="2025-05" db="UniProtKB">
        <authorList>
            <consortium name="RefSeq"/>
        </authorList>
    </citation>
    <scope>IDENTIFICATION</scope>
</reference>
<dbReference type="RefSeq" id="XP_005105571.3">
    <property type="nucleotide sequence ID" value="XM_005105514.3"/>
</dbReference>
<evidence type="ECO:0000313" key="3">
    <source>
        <dbReference type="RefSeq" id="XP_035827528.1"/>
    </source>
</evidence>
<dbReference type="RefSeq" id="XP_035827530.1">
    <property type="nucleotide sequence ID" value="XM_035971637.1"/>
</dbReference>
<dbReference type="RefSeq" id="XP_035827529.1">
    <property type="nucleotide sequence ID" value="XM_035971636.1"/>
</dbReference>
<sequence length="126" mass="13913">MDFSQIAENVLSLFSQDTLQLMAYCSTQHAAGFSRQMALAAACTSIEEDAAAHRARGDLLKAEHCLSFLLDEKEIACDVPREQLASLFRLRAICRADQGKTEAATQDGMESLRLNPHVLEVSGWRV</sequence>
<evidence type="ECO:0000313" key="1">
    <source>
        <dbReference type="Proteomes" id="UP000694888"/>
    </source>
</evidence>
<accession>A0ABM1VYN5</accession>
<protein>
    <submittedName>
        <fullName evidence="2 3">Uncharacterized protein LOC101851818 isoform X1</fullName>
    </submittedName>
</protein>
<dbReference type="RefSeq" id="XP_035827528.1">
    <property type="nucleotide sequence ID" value="XM_035971635.1"/>
</dbReference>
<name>A0ABM1VYN5_APLCA</name>
<dbReference type="GeneID" id="101851818"/>
<evidence type="ECO:0000313" key="2">
    <source>
        <dbReference type="RefSeq" id="XP_005105571.3"/>
    </source>
</evidence>
<dbReference type="Proteomes" id="UP000694888">
    <property type="component" value="Unplaced"/>
</dbReference>
<organism evidence="1 3">
    <name type="scientific">Aplysia californica</name>
    <name type="common">California sea hare</name>
    <dbReference type="NCBI Taxonomy" id="6500"/>
    <lineage>
        <taxon>Eukaryota</taxon>
        <taxon>Metazoa</taxon>
        <taxon>Spiralia</taxon>
        <taxon>Lophotrochozoa</taxon>
        <taxon>Mollusca</taxon>
        <taxon>Gastropoda</taxon>
        <taxon>Heterobranchia</taxon>
        <taxon>Euthyneura</taxon>
        <taxon>Tectipleura</taxon>
        <taxon>Aplysiida</taxon>
        <taxon>Aplysioidea</taxon>
        <taxon>Aplysiidae</taxon>
        <taxon>Aplysia</taxon>
    </lineage>
</organism>